<keyword evidence="2" id="KW-1185">Reference proteome</keyword>
<gene>
    <name evidence="1" type="ORF">KSU1_C0236</name>
</gene>
<name>I3IJD7_9BACT</name>
<evidence type="ECO:0000313" key="2">
    <source>
        <dbReference type="Proteomes" id="UP000002985"/>
    </source>
</evidence>
<protein>
    <submittedName>
        <fullName evidence="1">Uncharacterized protein</fullName>
    </submittedName>
</protein>
<organism evidence="1 2">
    <name type="scientific">Candidatus Jettenia caeni</name>
    <dbReference type="NCBI Taxonomy" id="247490"/>
    <lineage>
        <taxon>Bacteria</taxon>
        <taxon>Pseudomonadati</taxon>
        <taxon>Planctomycetota</taxon>
        <taxon>Candidatus Brocadiia</taxon>
        <taxon>Candidatus Brocadiales</taxon>
        <taxon>Candidatus Brocadiaceae</taxon>
        <taxon>Candidatus Jettenia</taxon>
    </lineage>
</organism>
<dbReference type="STRING" id="247490.KSU1_C0236"/>
<evidence type="ECO:0000313" key="1">
    <source>
        <dbReference type="EMBL" id="GAB61832.1"/>
    </source>
</evidence>
<dbReference type="EMBL" id="BAFH01000003">
    <property type="protein sequence ID" value="GAB61832.1"/>
    <property type="molecule type" value="Genomic_DNA"/>
</dbReference>
<sequence length="109" mass="12661">MALDGVDLLKVLKAYDALSSWNLSNTARDYVVSSVFKKWELLVYKRECESIVKGLYLEEMCQDIEIMVRVIMAAISKFSRDVVRIKYDMTLMDGYFPMVSHVLIDIILR</sequence>
<dbReference type="AlphaFoldDB" id="I3IJD7"/>
<proteinExistence type="predicted"/>
<comment type="caution">
    <text evidence="1">The sequence shown here is derived from an EMBL/GenBank/DDBJ whole genome shotgun (WGS) entry which is preliminary data.</text>
</comment>
<accession>I3IJD7</accession>
<reference evidence="1 2" key="1">
    <citation type="journal article" date="2012" name="FEBS Lett.">
        <title>Anammox organism KSU-1 expresses a NirK-type copper-containing nitrite reductase instead of a NirS-type with cytochrome cd1.</title>
        <authorList>
            <person name="Hira D."/>
            <person name="Toh H."/>
            <person name="Migita C.T."/>
            <person name="Okubo H."/>
            <person name="Nishiyama T."/>
            <person name="Hattori M."/>
            <person name="Furukawa K."/>
            <person name="Fujii T."/>
        </authorList>
    </citation>
    <scope>NUCLEOTIDE SEQUENCE [LARGE SCALE GENOMIC DNA]</scope>
</reference>
<dbReference type="Proteomes" id="UP000002985">
    <property type="component" value="Unassembled WGS sequence"/>
</dbReference>